<proteinExistence type="predicted"/>
<dbReference type="OrthoDB" id="1562946at2759"/>
<gene>
    <name evidence="3" type="ORF">EZS28_037423</name>
</gene>
<dbReference type="AlphaFoldDB" id="A0A5J4UA38"/>
<dbReference type="Gene3D" id="2.60.40.150">
    <property type="entry name" value="C2 domain"/>
    <property type="match status" value="1"/>
</dbReference>
<feature type="compositionally biased region" description="Low complexity" evidence="1">
    <location>
        <begin position="259"/>
        <end position="273"/>
    </location>
</feature>
<dbReference type="SMART" id="SM00239">
    <property type="entry name" value="C2"/>
    <property type="match status" value="1"/>
</dbReference>
<feature type="compositionally biased region" description="Polar residues" evidence="1">
    <location>
        <begin position="248"/>
        <end position="258"/>
    </location>
</feature>
<dbReference type="InterPro" id="IPR000008">
    <property type="entry name" value="C2_dom"/>
</dbReference>
<feature type="compositionally biased region" description="Basic and acidic residues" evidence="1">
    <location>
        <begin position="368"/>
        <end position="402"/>
    </location>
</feature>
<evidence type="ECO:0000313" key="4">
    <source>
        <dbReference type="Proteomes" id="UP000324800"/>
    </source>
</evidence>
<dbReference type="SUPFAM" id="SSF49562">
    <property type="entry name" value="C2 domain (Calcium/lipid-binding domain, CaLB)"/>
    <property type="match status" value="1"/>
</dbReference>
<dbReference type="PROSITE" id="PS50004">
    <property type="entry name" value="C2"/>
    <property type="match status" value="1"/>
</dbReference>
<evidence type="ECO:0000256" key="1">
    <source>
        <dbReference type="SAM" id="MobiDB-lite"/>
    </source>
</evidence>
<feature type="compositionally biased region" description="Basic and acidic residues" evidence="1">
    <location>
        <begin position="344"/>
        <end position="357"/>
    </location>
</feature>
<dbReference type="EMBL" id="SNRW01018739">
    <property type="protein sequence ID" value="KAA6367050.1"/>
    <property type="molecule type" value="Genomic_DNA"/>
</dbReference>
<feature type="non-terminal residue" evidence="3">
    <location>
        <position position="402"/>
    </location>
</feature>
<accession>A0A5J4UA38</accession>
<feature type="domain" description="C2" evidence="2">
    <location>
        <begin position="49"/>
        <end position="170"/>
    </location>
</feature>
<reference evidence="3 4" key="1">
    <citation type="submission" date="2019-03" db="EMBL/GenBank/DDBJ databases">
        <title>Single cell metagenomics reveals metabolic interactions within the superorganism composed of flagellate Streblomastix strix and complex community of Bacteroidetes bacteria on its surface.</title>
        <authorList>
            <person name="Treitli S.C."/>
            <person name="Kolisko M."/>
            <person name="Husnik F."/>
            <person name="Keeling P."/>
            <person name="Hampl V."/>
        </authorList>
    </citation>
    <scope>NUCLEOTIDE SEQUENCE [LARGE SCALE GENOMIC DNA]</scope>
    <source>
        <strain evidence="3">ST1C</strain>
    </source>
</reference>
<evidence type="ECO:0000259" key="2">
    <source>
        <dbReference type="PROSITE" id="PS50004"/>
    </source>
</evidence>
<dbReference type="InterPro" id="IPR035892">
    <property type="entry name" value="C2_domain_sf"/>
</dbReference>
<dbReference type="CDD" id="cd00030">
    <property type="entry name" value="C2"/>
    <property type="match status" value="1"/>
</dbReference>
<comment type="caution">
    <text evidence="3">The sequence shown here is derived from an EMBL/GenBank/DDBJ whole genome shotgun (WGS) entry which is preliminary data.</text>
</comment>
<feature type="region of interest" description="Disordered" evidence="1">
    <location>
        <begin position="214"/>
        <end position="276"/>
    </location>
</feature>
<dbReference type="Proteomes" id="UP000324800">
    <property type="component" value="Unassembled WGS sequence"/>
</dbReference>
<protein>
    <recommendedName>
        <fullName evidence="2">C2 domain-containing protein</fullName>
    </recommendedName>
</protein>
<dbReference type="PANTHER" id="PTHR47052">
    <property type="entry name" value="CONSERVED SERINE PROLINE-RICH PROTEIN (AFU_ORTHOLOGUE AFUA_2G01790)"/>
    <property type="match status" value="1"/>
</dbReference>
<organism evidence="3 4">
    <name type="scientific">Streblomastix strix</name>
    <dbReference type="NCBI Taxonomy" id="222440"/>
    <lineage>
        <taxon>Eukaryota</taxon>
        <taxon>Metamonada</taxon>
        <taxon>Preaxostyla</taxon>
        <taxon>Oxymonadida</taxon>
        <taxon>Streblomastigidae</taxon>
        <taxon>Streblomastix</taxon>
    </lineage>
</organism>
<dbReference type="InterPro" id="IPR052981">
    <property type="entry name" value="Ingression_C2_domain"/>
</dbReference>
<dbReference type="Pfam" id="PF00168">
    <property type="entry name" value="C2"/>
    <property type="match status" value="1"/>
</dbReference>
<dbReference type="PANTHER" id="PTHR47052:SF3">
    <property type="entry name" value="INGRESSION PROTEIN 1"/>
    <property type="match status" value="1"/>
</dbReference>
<evidence type="ECO:0000313" key="3">
    <source>
        <dbReference type="EMBL" id="KAA6367050.1"/>
    </source>
</evidence>
<name>A0A5J4UA38_9EUKA</name>
<feature type="compositionally biased region" description="Polar residues" evidence="1">
    <location>
        <begin position="328"/>
        <end position="339"/>
    </location>
</feature>
<sequence>MALQHSYVKNVRHQFGETLEDGKNVSYHITETTEKTIGTSYANQNVQQIMGDSDSQIQYEDTDILKCIVRFSNISVQDLPKKDIVGMCDPYVIFRIGDEEKQTSVANNSSNYEYINESIDLEYDPVLMGGNEKVNIEVWDHDRIGKDDLIGVTSVDILKTPNQQVQIEMDLSPKNDEQSGYLGKVIFNMAYLEEKVQTNDQQENIEEIHSIRSQRRTLEEAEQSNVRDAELLSPGNQSSQRRYKRQNKQMLQSEEVNSGNQNGQETQQQQQENRSLKSIKSLESVSSHTSLSNSRKQIQQIIEIDVQSPLGDDVQSYQSFKDNDANDSRQNSNVSTPNGSSTDLLKKKTDDEKEHKFKQSKQYLAEKSQYDNEMKKLEKEKLKKEEEIRRLEEERQRQEDET</sequence>
<feature type="region of interest" description="Disordered" evidence="1">
    <location>
        <begin position="313"/>
        <end position="402"/>
    </location>
</feature>